<dbReference type="AlphaFoldDB" id="A0A450WTB6"/>
<organism evidence="2">
    <name type="scientific">Candidatus Kentrum sp. LPFa</name>
    <dbReference type="NCBI Taxonomy" id="2126335"/>
    <lineage>
        <taxon>Bacteria</taxon>
        <taxon>Pseudomonadati</taxon>
        <taxon>Pseudomonadota</taxon>
        <taxon>Gammaproteobacteria</taxon>
        <taxon>Candidatus Kentrum</taxon>
    </lineage>
</organism>
<feature type="compositionally biased region" description="Basic residues" evidence="1">
    <location>
        <begin position="96"/>
        <end position="107"/>
    </location>
</feature>
<gene>
    <name evidence="2" type="ORF">BECKLPF1236B_GA0070989_12041</name>
</gene>
<reference evidence="2" key="1">
    <citation type="submission" date="2019-02" db="EMBL/GenBank/DDBJ databases">
        <authorList>
            <person name="Gruber-Vodicka R. H."/>
            <person name="Seah K. B. B."/>
        </authorList>
    </citation>
    <scope>NUCLEOTIDE SEQUENCE</scope>
    <source>
        <strain evidence="2">BECK_S313</strain>
    </source>
</reference>
<evidence type="ECO:0000313" key="2">
    <source>
        <dbReference type="EMBL" id="VFK20249.1"/>
    </source>
</evidence>
<name>A0A450WTB6_9GAMM</name>
<feature type="region of interest" description="Disordered" evidence="1">
    <location>
        <begin position="1"/>
        <end position="56"/>
    </location>
</feature>
<proteinExistence type="predicted"/>
<sequence>MPERGTSVNGGNRPPRGNGEGVAQASPLPNTDKIRYPFVHGRLKPNPRSPPNQNIDAFLSPVDIQQELISKVDEITALIQSTVPYLEELKQTMMHPQRKRQSRKSKKPLLAPDSKAGNKRDALAISEFKAIGHEVWSNTPRR</sequence>
<evidence type="ECO:0000256" key="1">
    <source>
        <dbReference type="SAM" id="MobiDB-lite"/>
    </source>
</evidence>
<accession>A0A450WTB6</accession>
<dbReference type="EMBL" id="CAADFK010000204">
    <property type="protein sequence ID" value="VFK20249.1"/>
    <property type="molecule type" value="Genomic_DNA"/>
</dbReference>
<feature type="region of interest" description="Disordered" evidence="1">
    <location>
        <begin position="91"/>
        <end position="118"/>
    </location>
</feature>
<protein>
    <submittedName>
        <fullName evidence="2">Uncharacterized protein</fullName>
    </submittedName>
</protein>